<feature type="compositionally biased region" description="Pro residues" evidence="9">
    <location>
        <begin position="440"/>
        <end position="450"/>
    </location>
</feature>
<feature type="region of interest" description="Disordered" evidence="9">
    <location>
        <begin position="438"/>
        <end position="458"/>
    </location>
</feature>
<dbReference type="GO" id="GO:0043546">
    <property type="term" value="F:molybdopterin cofactor binding"/>
    <property type="evidence" value="ECO:0007669"/>
    <property type="project" value="InterPro"/>
</dbReference>
<evidence type="ECO:0000256" key="2">
    <source>
        <dbReference type="ARBA" id="ARBA00004196"/>
    </source>
</evidence>
<dbReference type="Pfam" id="PF01568">
    <property type="entry name" value="Molydop_binding"/>
    <property type="match status" value="1"/>
</dbReference>
<comment type="similarity">
    <text evidence="3">Belongs to the prokaryotic molybdopterin-containing oxidoreductase family.</text>
</comment>
<gene>
    <name evidence="11" type="ORF">HNQ52_002308</name>
</gene>
<keyword evidence="6" id="KW-0560">Oxidoreductase</keyword>
<dbReference type="PANTHER" id="PTHR43598:SF5">
    <property type="entry name" value="DMSO REDUCTASE CHAIN A"/>
    <property type="match status" value="1"/>
</dbReference>
<dbReference type="SUPFAM" id="SSF53706">
    <property type="entry name" value="Formate dehydrogenase/DMSO reductase, domains 1-3"/>
    <property type="match status" value="1"/>
</dbReference>
<dbReference type="InterPro" id="IPR006656">
    <property type="entry name" value="Mopterin_OxRdtase"/>
</dbReference>
<dbReference type="Gene3D" id="3.40.228.10">
    <property type="entry name" value="Dimethylsulfoxide Reductase, domain 2"/>
    <property type="match status" value="1"/>
</dbReference>
<feature type="compositionally biased region" description="Low complexity" evidence="9">
    <location>
        <begin position="854"/>
        <end position="867"/>
    </location>
</feature>
<feature type="region of interest" description="Disordered" evidence="9">
    <location>
        <begin position="782"/>
        <end position="871"/>
    </location>
</feature>
<evidence type="ECO:0000259" key="10">
    <source>
        <dbReference type="PROSITE" id="PS51669"/>
    </source>
</evidence>
<keyword evidence="12" id="KW-1185">Reference proteome</keyword>
<proteinExistence type="inferred from homology"/>
<keyword evidence="4" id="KW-0004">4Fe-4S</keyword>
<dbReference type="Gene3D" id="3.30.200.210">
    <property type="match status" value="1"/>
</dbReference>
<dbReference type="GO" id="GO:0030313">
    <property type="term" value="C:cell envelope"/>
    <property type="evidence" value="ECO:0007669"/>
    <property type="project" value="UniProtKB-SubCell"/>
</dbReference>
<evidence type="ECO:0000256" key="6">
    <source>
        <dbReference type="ARBA" id="ARBA00023002"/>
    </source>
</evidence>
<keyword evidence="5" id="KW-0479">Metal-binding</keyword>
<dbReference type="PROSITE" id="PS51669">
    <property type="entry name" value="4FE4S_MOW_BIS_MGD"/>
    <property type="match status" value="1"/>
</dbReference>
<evidence type="ECO:0000256" key="4">
    <source>
        <dbReference type="ARBA" id="ARBA00022485"/>
    </source>
</evidence>
<evidence type="ECO:0000256" key="3">
    <source>
        <dbReference type="ARBA" id="ARBA00010312"/>
    </source>
</evidence>
<dbReference type="Proteomes" id="UP000521199">
    <property type="component" value="Unassembled WGS sequence"/>
</dbReference>
<dbReference type="Gene3D" id="2.40.40.20">
    <property type="match status" value="1"/>
</dbReference>
<evidence type="ECO:0000256" key="8">
    <source>
        <dbReference type="ARBA" id="ARBA00023014"/>
    </source>
</evidence>
<sequence length="1046" mass="115035">MREPALDLSPSPGDDVRHTTCYMCACRCGIKVWLKDGRIRYIQGNPEHPVNRGVLCAKGSAGIMQHYSPARLSKPLLRVGERGSGEFREIEWDEALQLATDWLKPIRERNPDELAFFTGRDQSQALTGWWAQQFGTINYAAHGGFCSVNMAAGGLYTLGGSFWEFGEPDWEHSRYLMLWGVAEDHDSNPIKLGLGKLKGRGAKVVAINPVRTGYGAIADEWIGIRPGTDGLFAFALIHELLRNDRVDLEYLVRYTNAHWLVIRDPGAADDGLFARDAEGRALCWHVARDAATPASIDTPARQAGVAPAEGIDVSPAIVGDYTLPDGRRATPVFHLLAERYLDPQFAPEAVADTCGIPADTIRRIARELAAAAFDDPFSLPIEWTDSHGRTHAEMIGRPVSFHAMRGISAHSNGFHTCRAIHLLQLLLGAVDTPGSFRFQPPFPKPIPPANRPGRSRRDNGALDAAPLGFIHSPDDLLVDEHGRPRRIDHAYSWAYPLAAHGMMHSVIRNAWAGDPYRIDTLLMFMANMSWNSSMNTTQTMHMLTDRDADGAYRIPHIIYSDAYASEMVAYADLVLPDTTYLERHDCISLLDRPISDADAAADAIRQPVLATDAENPARDVRPFQSVLLDLGARLGLPGMVDANGAPAYRDFADYMVRHERAPGVGLLAGWRGADGQSHGKGPPNPQQLQRYIEHGGFWHLPVPASARYYKMANRDYLQWSQQMGFIGNAEPIVLQLYSETLQKFRLAAQGHGAVQPPPEHRARVATYFDPLPIWYETVDASAPSPASKAPLPPGEGLGRGFGTDSTPGSRPDPSSRVAPYAHAASVEVERTTPPEPSSAAARSADGNRPHRSPAGRGEANAAANDGNASKHEPFPLYAITQRPMFMYHAWGSQNAWLRQIATRNYLYLHPDTARAHGVANEDWVDVTSPNGTITVQVKVAANVQPDTVWTWNAIGKRKGAWRLAKDAPESTQGFLLNHLISERTRADDYANADPVTGQAAWFDLRVSIRKSTRTDLAEPQFAPLDLGTANNAPLRYGAGFRRKDHA</sequence>
<comment type="cofactor">
    <cofactor evidence="1">
        <name>[4Fe-4S] cluster</name>
        <dbReference type="ChEBI" id="CHEBI:49883"/>
    </cofactor>
</comment>
<organism evidence="11 12">
    <name type="scientific">Chiayiivirga flava</name>
    <dbReference type="NCBI Taxonomy" id="659595"/>
    <lineage>
        <taxon>Bacteria</taxon>
        <taxon>Pseudomonadati</taxon>
        <taxon>Pseudomonadota</taxon>
        <taxon>Gammaproteobacteria</taxon>
        <taxon>Lysobacterales</taxon>
        <taxon>Lysobacteraceae</taxon>
        <taxon>Chiayiivirga</taxon>
    </lineage>
</organism>
<dbReference type="Pfam" id="PF04879">
    <property type="entry name" value="Molybdop_Fe4S4"/>
    <property type="match status" value="1"/>
</dbReference>
<dbReference type="GO" id="GO:0016491">
    <property type="term" value="F:oxidoreductase activity"/>
    <property type="evidence" value="ECO:0007669"/>
    <property type="project" value="UniProtKB-KW"/>
</dbReference>
<dbReference type="Pfam" id="PF00384">
    <property type="entry name" value="Molybdopterin"/>
    <property type="match status" value="1"/>
</dbReference>
<evidence type="ECO:0000256" key="5">
    <source>
        <dbReference type="ARBA" id="ARBA00022723"/>
    </source>
</evidence>
<reference evidence="11 12" key="1">
    <citation type="submission" date="2020-08" db="EMBL/GenBank/DDBJ databases">
        <title>Genomic Encyclopedia of Type Strains, Phase IV (KMG-IV): sequencing the most valuable type-strain genomes for metagenomic binning, comparative biology and taxonomic classification.</title>
        <authorList>
            <person name="Goeker M."/>
        </authorList>
    </citation>
    <scope>NUCLEOTIDE SEQUENCE [LARGE SCALE GENOMIC DNA]</scope>
    <source>
        <strain evidence="11 12">DSM 24163</strain>
    </source>
</reference>
<dbReference type="GO" id="GO:0051539">
    <property type="term" value="F:4 iron, 4 sulfur cluster binding"/>
    <property type="evidence" value="ECO:0007669"/>
    <property type="project" value="UniProtKB-KW"/>
</dbReference>
<dbReference type="AlphaFoldDB" id="A0A7W8D9S6"/>
<evidence type="ECO:0000256" key="7">
    <source>
        <dbReference type="ARBA" id="ARBA00023004"/>
    </source>
</evidence>
<dbReference type="RefSeq" id="WP_221282047.1">
    <property type="nucleotide sequence ID" value="NZ_JACHHP010000004.1"/>
</dbReference>
<comment type="subcellular location">
    <subcellularLocation>
        <location evidence="2">Cell envelope</location>
    </subcellularLocation>
</comment>
<dbReference type="SMART" id="SM00926">
    <property type="entry name" value="Molybdop_Fe4S4"/>
    <property type="match status" value="1"/>
</dbReference>
<dbReference type="InterPro" id="IPR009010">
    <property type="entry name" value="Asp_de-COase-like_dom_sf"/>
</dbReference>
<protein>
    <submittedName>
        <fullName evidence="11">Anaerobic selenocysteine-containing dehydrogenase</fullName>
    </submittedName>
</protein>
<dbReference type="Gene3D" id="3.40.50.740">
    <property type="match status" value="1"/>
</dbReference>
<dbReference type="CDD" id="cd02783">
    <property type="entry name" value="MopB_CT_2"/>
    <property type="match status" value="1"/>
</dbReference>
<evidence type="ECO:0000313" key="12">
    <source>
        <dbReference type="Proteomes" id="UP000521199"/>
    </source>
</evidence>
<evidence type="ECO:0000256" key="1">
    <source>
        <dbReference type="ARBA" id="ARBA00001966"/>
    </source>
</evidence>
<dbReference type="InterPro" id="IPR006963">
    <property type="entry name" value="Mopterin_OxRdtase_4Fe-4S_dom"/>
</dbReference>
<dbReference type="EMBL" id="JACHHP010000004">
    <property type="protein sequence ID" value="MBB5208758.1"/>
    <property type="molecule type" value="Genomic_DNA"/>
</dbReference>
<comment type="caution">
    <text evidence="11">The sequence shown here is derived from an EMBL/GenBank/DDBJ whole genome shotgun (WGS) entry which is preliminary data.</text>
</comment>
<evidence type="ECO:0000256" key="9">
    <source>
        <dbReference type="SAM" id="MobiDB-lite"/>
    </source>
</evidence>
<dbReference type="SUPFAM" id="SSF50692">
    <property type="entry name" value="ADC-like"/>
    <property type="match status" value="1"/>
</dbReference>
<dbReference type="InterPro" id="IPR006657">
    <property type="entry name" value="MoPterin_dinucl-bd_dom"/>
</dbReference>
<keyword evidence="8" id="KW-0411">Iron-sulfur</keyword>
<dbReference type="PANTHER" id="PTHR43598">
    <property type="entry name" value="TUNGSTEN-CONTAINING FORMYLMETHANOFURAN DEHYDROGENASE 2 SUBUNIT B"/>
    <property type="match status" value="1"/>
</dbReference>
<dbReference type="GO" id="GO:0046872">
    <property type="term" value="F:metal ion binding"/>
    <property type="evidence" value="ECO:0007669"/>
    <property type="project" value="UniProtKB-KW"/>
</dbReference>
<accession>A0A7W8D9S6</accession>
<keyword evidence="7" id="KW-0408">Iron</keyword>
<feature type="domain" description="4Fe-4S Mo/W bis-MGD-type" evidence="10">
    <location>
        <begin position="14"/>
        <end position="70"/>
    </location>
</feature>
<evidence type="ECO:0000313" key="11">
    <source>
        <dbReference type="EMBL" id="MBB5208758.1"/>
    </source>
</evidence>
<name>A0A7W8D9S6_9GAMM</name>